<keyword evidence="2" id="KW-0378">Hydrolase</keyword>
<gene>
    <name evidence="4" type="ORF">SAMN02745130_02574</name>
</gene>
<evidence type="ECO:0000256" key="1">
    <source>
        <dbReference type="ARBA" id="ARBA00008779"/>
    </source>
</evidence>
<dbReference type="PANTHER" id="PTHR42693:SF53">
    <property type="entry name" value="ENDO-4-O-SULFATASE"/>
    <property type="match status" value="1"/>
</dbReference>
<dbReference type="EMBL" id="FUYB01000013">
    <property type="protein sequence ID" value="SKA85065.1"/>
    <property type="molecule type" value="Genomic_DNA"/>
</dbReference>
<dbReference type="OrthoDB" id="9803751at2"/>
<dbReference type="InterPro" id="IPR000917">
    <property type="entry name" value="Sulfatase_N"/>
</dbReference>
<dbReference type="RefSeq" id="WP_078923032.1">
    <property type="nucleotide sequence ID" value="NZ_FUYB01000013.1"/>
</dbReference>
<dbReference type="Pfam" id="PF00884">
    <property type="entry name" value="Sulfatase"/>
    <property type="match status" value="1"/>
</dbReference>
<dbReference type="Gene3D" id="3.30.1120.10">
    <property type="match status" value="1"/>
</dbReference>
<dbReference type="Gene3D" id="3.40.720.10">
    <property type="entry name" value="Alkaline Phosphatase, subunit A"/>
    <property type="match status" value="1"/>
</dbReference>
<proteinExistence type="inferred from homology"/>
<dbReference type="PANTHER" id="PTHR42693">
    <property type="entry name" value="ARYLSULFATASE FAMILY MEMBER"/>
    <property type="match status" value="1"/>
</dbReference>
<evidence type="ECO:0000313" key="5">
    <source>
        <dbReference type="Proteomes" id="UP000190460"/>
    </source>
</evidence>
<protein>
    <submittedName>
        <fullName evidence="4">Arylsulfatase A</fullName>
    </submittedName>
</protein>
<dbReference type="STRING" id="92487.SAMN02745130_02574"/>
<keyword evidence="5" id="KW-1185">Reference proteome</keyword>
<dbReference type="AlphaFoldDB" id="A0A1T4X7L3"/>
<evidence type="ECO:0000259" key="3">
    <source>
        <dbReference type="Pfam" id="PF00884"/>
    </source>
</evidence>
<accession>A0A1T4X7L3</accession>
<evidence type="ECO:0000256" key="2">
    <source>
        <dbReference type="ARBA" id="ARBA00022801"/>
    </source>
</evidence>
<organism evidence="4 5">
    <name type="scientific">Thiothrix eikelboomii</name>
    <dbReference type="NCBI Taxonomy" id="92487"/>
    <lineage>
        <taxon>Bacteria</taxon>
        <taxon>Pseudomonadati</taxon>
        <taxon>Pseudomonadota</taxon>
        <taxon>Gammaproteobacteria</taxon>
        <taxon>Thiotrichales</taxon>
        <taxon>Thiotrichaceae</taxon>
        <taxon>Thiothrix</taxon>
    </lineage>
</organism>
<name>A0A1T4X7L3_9GAMM</name>
<dbReference type="InterPro" id="IPR017850">
    <property type="entry name" value="Alkaline_phosphatase_core_sf"/>
</dbReference>
<dbReference type="GO" id="GO:0004065">
    <property type="term" value="F:arylsulfatase activity"/>
    <property type="evidence" value="ECO:0007669"/>
    <property type="project" value="TreeGrafter"/>
</dbReference>
<feature type="domain" description="Sulfatase N-terminal" evidence="3">
    <location>
        <begin position="47"/>
        <end position="394"/>
    </location>
</feature>
<comment type="similarity">
    <text evidence="1">Belongs to the sulfatase family.</text>
</comment>
<dbReference type="Proteomes" id="UP000190460">
    <property type="component" value="Unassembled WGS sequence"/>
</dbReference>
<evidence type="ECO:0000313" key="4">
    <source>
        <dbReference type="EMBL" id="SKA85065.1"/>
    </source>
</evidence>
<sequence length="507" mass="56300">MPTDFSIQTRLRLVHSLAISLTALFLSSCGDGSSTTDQTVVRTSELPNIIFIFTDDHGYADLGVQGVRGDVKTPHLDQLAKTGVRMTAGYVTAPQCTPSRAALITGRYQQKFGVEDNNYSPLPLSQATLAEKLTAVGYKTGIMGKWHLDINGASERWYNEVYAPGSSVPFNESNIPFAEKLKYYPESRGFQDNFVGYHNNYRANFNLAGQTISPRTIQDNRFRVDVISEAATTFIDRHKADPFFMYIPYYAPHVPLEATQKYLDLFPGSMPERRRYALAMLAAVDAGVGRIVEKLESYGIDDDTLIIFMGDNGAALNLTKKDILPVSAQTAPNGGSVWDGSLNEPWVGEKGMLSEGGIRVPFIMRWKNHLPEGLVYNEPVISIDATTTAAALAGLATTDMDGVNLIPYLKNPSSKPNRALYWRFMQQSAVRQGKWKYLRTADEGEYLFDLSSDQHEQVNVLSQHPAIAQALHTQLSNWSTSLKTPGLPSGALLGADKYWYDYYFPKN</sequence>
<dbReference type="InterPro" id="IPR050738">
    <property type="entry name" value="Sulfatase"/>
</dbReference>
<dbReference type="SUPFAM" id="SSF53649">
    <property type="entry name" value="Alkaline phosphatase-like"/>
    <property type="match status" value="1"/>
</dbReference>
<reference evidence="4 5" key="1">
    <citation type="submission" date="2017-02" db="EMBL/GenBank/DDBJ databases">
        <authorList>
            <person name="Peterson S.W."/>
        </authorList>
    </citation>
    <scope>NUCLEOTIDE SEQUENCE [LARGE SCALE GENOMIC DNA]</scope>
    <source>
        <strain evidence="4 5">ATCC 49788</strain>
    </source>
</reference>